<keyword evidence="1" id="KW-0479">Metal-binding</keyword>
<comment type="caution">
    <text evidence="3">The sequence shown here is derived from an EMBL/GenBank/DDBJ whole genome shotgun (WGS) entry which is preliminary data.</text>
</comment>
<dbReference type="GO" id="GO:0008270">
    <property type="term" value="F:zinc ion binding"/>
    <property type="evidence" value="ECO:0007669"/>
    <property type="project" value="UniProtKB-KW"/>
</dbReference>
<dbReference type="EMBL" id="QKYT01000280">
    <property type="protein sequence ID" value="RIA88072.1"/>
    <property type="molecule type" value="Genomic_DNA"/>
</dbReference>
<dbReference type="OrthoDB" id="2390044at2759"/>
<reference evidence="3 4" key="1">
    <citation type="submission" date="2018-06" db="EMBL/GenBank/DDBJ databases">
        <title>Comparative genomics reveals the genomic features of Rhizophagus irregularis, R. cerebriforme, R. diaphanum and Gigaspora rosea, and their symbiotic lifestyle signature.</title>
        <authorList>
            <person name="Morin E."/>
            <person name="San Clemente H."/>
            <person name="Chen E.C.H."/>
            <person name="De La Providencia I."/>
            <person name="Hainaut M."/>
            <person name="Kuo A."/>
            <person name="Kohler A."/>
            <person name="Murat C."/>
            <person name="Tang N."/>
            <person name="Roy S."/>
            <person name="Loubradou J."/>
            <person name="Henrissat B."/>
            <person name="Grigoriev I.V."/>
            <person name="Corradi N."/>
            <person name="Roux C."/>
            <person name="Martin F.M."/>
        </authorList>
    </citation>
    <scope>NUCLEOTIDE SEQUENCE [LARGE SCALE GENOMIC DNA]</scope>
    <source>
        <strain evidence="3 4">DAOM 227022</strain>
    </source>
</reference>
<evidence type="ECO:0000259" key="2">
    <source>
        <dbReference type="PROSITE" id="PS50158"/>
    </source>
</evidence>
<protein>
    <recommendedName>
        <fullName evidence="2">CCHC-type domain-containing protein</fullName>
    </recommendedName>
</protein>
<evidence type="ECO:0000313" key="4">
    <source>
        <dbReference type="Proteomes" id="UP000265703"/>
    </source>
</evidence>
<gene>
    <name evidence="3" type="ORF">C1645_826905</name>
</gene>
<keyword evidence="1" id="KW-0862">Zinc</keyword>
<dbReference type="STRING" id="658196.A0A397SQT1"/>
<accession>A0A397SQT1</accession>
<dbReference type="InterPro" id="IPR001878">
    <property type="entry name" value="Znf_CCHC"/>
</dbReference>
<proteinExistence type="predicted"/>
<dbReference type="AlphaFoldDB" id="A0A397SQT1"/>
<keyword evidence="4" id="KW-1185">Reference proteome</keyword>
<organism evidence="3 4">
    <name type="scientific">Glomus cerebriforme</name>
    <dbReference type="NCBI Taxonomy" id="658196"/>
    <lineage>
        <taxon>Eukaryota</taxon>
        <taxon>Fungi</taxon>
        <taxon>Fungi incertae sedis</taxon>
        <taxon>Mucoromycota</taxon>
        <taxon>Glomeromycotina</taxon>
        <taxon>Glomeromycetes</taxon>
        <taxon>Glomerales</taxon>
        <taxon>Glomeraceae</taxon>
        <taxon>Glomus</taxon>
    </lineage>
</organism>
<evidence type="ECO:0000256" key="1">
    <source>
        <dbReference type="PROSITE-ProRule" id="PRU00047"/>
    </source>
</evidence>
<dbReference type="Proteomes" id="UP000265703">
    <property type="component" value="Unassembled WGS sequence"/>
</dbReference>
<dbReference type="InterPro" id="IPR036875">
    <property type="entry name" value="Znf_CCHC_sf"/>
</dbReference>
<dbReference type="PROSITE" id="PS50158">
    <property type="entry name" value="ZF_CCHC"/>
    <property type="match status" value="1"/>
</dbReference>
<dbReference type="GO" id="GO:0003676">
    <property type="term" value="F:nucleic acid binding"/>
    <property type="evidence" value="ECO:0007669"/>
    <property type="project" value="InterPro"/>
</dbReference>
<sequence>MSYSIYAQFYIFLISRQWYNYNKYNIKQHKKLIFQIEENELEGPQLSFQHLANFRQTFNVIQPQGPKQKYGFAGLSNQQENVISIHISDLLRVRYKGRQPNRYKSCDEPQKKKVKHVQDITNIINKDYEEEVVTNQKGKKRERCCKNCNQVGHYASRCPNN</sequence>
<keyword evidence="1" id="KW-0863">Zinc-finger</keyword>
<feature type="domain" description="CCHC-type" evidence="2">
    <location>
        <begin position="145"/>
        <end position="160"/>
    </location>
</feature>
<name>A0A397SQT1_9GLOM</name>
<evidence type="ECO:0000313" key="3">
    <source>
        <dbReference type="EMBL" id="RIA88072.1"/>
    </source>
</evidence>
<dbReference type="SUPFAM" id="SSF57756">
    <property type="entry name" value="Retrovirus zinc finger-like domains"/>
    <property type="match status" value="1"/>
</dbReference>